<dbReference type="Proteomes" id="UP001244552">
    <property type="component" value="Unassembled WGS sequence"/>
</dbReference>
<dbReference type="RefSeq" id="WP_209977925.1">
    <property type="nucleotide sequence ID" value="NZ_JAGINO010000001.1"/>
</dbReference>
<accession>A0ABU0MD94</accession>
<gene>
    <name evidence="2" type="ORF">QO018_000230</name>
</gene>
<sequence length="49" mass="5163">MVPKPPQVNKGFRGAPKPAAARNGAGKVDMTVIFQFRSRLSGYLSGTTG</sequence>
<keyword evidence="3" id="KW-1185">Reference proteome</keyword>
<evidence type="ECO:0000313" key="3">
    <source>
        <dbReference type="Proteomes" id="UP001244552"/>
    </source>
</evidence>
<reference evidence="2 3" key="1">
    <citation type="submission" date="2023-07" db="EMBL/GenBank/DDBJ databases">
        <title>Genomic Encyclopedia of Type Strains, Phase IV (KMG-IV): sequencing the most valuable type-strain genomes for metagenomic binning, comparative biology and taxonomic classification.</title>
        <authorList>
            <person name="Goeker M."/>
        </authorList>
    </citation>
    <scope>NUCLEOTIDE SEQUENCE [LARGE SCALE GENOMIC DNA]</scope>
    <source>
        <strain evidence="2 3">DSM 19922</strain>
    </source>
</reference>
<name>A0ABU0MD94_9PROT</name>
<proteinExistence type="predicted"/>
<evidence type="ECO:0000313" key="2">
    <source>
        <dbReference type="EMBL" id="MDQ0531398.1"/>
    </source>
</evidence>
<protein>
    <submittedName>
        <fullName evidence="2">Uncharacterized protein</fullName>
    </submittedName>
</protein>
<organism evidence="2 3">
    <name type="scientific">Azospirillum picis</name>
    <dbReference type="NCBI Taxonomy" id="488438"/>
    <lineage>
        <taxon>Bacteria</taxon>
        <taxon>Pseudomonadati</taxon>
        <taxon>Pseudomonadota</taxon>
        <taxon>Alphaproteobacteria</taxon>
        <taxon>Rhodospirillales</taxon>
        <taxon>Azospirillaceae</taxon>
        <taxon>Azospirillum</taxon>
    </lineage>
</organism>
<comment type="caution">
    <text evidence="2">The sequence shown here is derived from an EMBL/GenBank/DDBJ whole genome shotgun (WGS) entry which is preliminary data.</text>
</comment>
<feature type="region of interest" description="Disordered" evidence="1">
    <location>
        <begin position="1"/>
        <end position="24"/>
    </location>
</feature>
<evidence type="ECO:0000256" key="1">
    <source>
        <dbReference type="SAM" id="MobiDB-lite"/>
    </source>
</evidence>
<dbReference type="EMBL" id="JAUSVU010000001">
    <property type="protein sequence ID" value="MDQ0531398.1"/>
    <property type="molecule type" value="Genomic_DNA"/>
</dbReference>